<comment type="function">
    <text evidence="3">Regulates mitochondrial small subunit maturation by controlling 15S rRNA 5'-end processing. Localizes to the 5' precursor of the 15S rRNA in a position that is subsequently occupied by mS47 in the mature yeast mtSSU. Uses structure and sequence-specific RNA recognition, binding to a single-stranded region of the precursor and specifically recognizing bases -6 to -1. The exchange of Ccm1 for mS47 is coupled to the irreversible removal of precursor rRNA that is accompanied by conformational changes of the mitoribosomal proteins uS5m and mS26. These conformational changes signal completion of 5'-end rRNA processing through protection of the mature 5'-end of the 15S rRNA and stabilization of mS47. The removal of the 5' precursor together with the dissociation of Ccm1 may be catalyzed by the 5'-3' exoribonuclease Pet127. Involved in the specific removal of group I introns in mitochondrial encoded transcripts.</text>
</comment>
<reference evidence="7" key="1">
    <citation type="submission" date="2018-03" db="EMBL/GenBank/DDBJ databases">
        <authorList>
            <person name="Guldener U."/>
        </authorList>
    </citation>
    <scope>NUCLEOTIDE SEQUENCE</scope>
</reference>
<dbReference type="Proteomes" id="UP001187682">
    <property type="component" value="Unassembled WGS sequence"/>
</dbReference>
<name>A0AAE8STI4_9PEZI</name>
<comment type="caution">
    <text evidence="7">The sequence shown here is derived from an EMBL/GenBank/DDBJ whole genome shotgun (WGS) entry which is preliminary data.</text>
</comment>
<evidence type="ECO:0000256" key="1">
    <source>
        <dbReference type="ARBA" id="ARBA00006192"/>
    </source>
</evidence>
<evidence type="ECO:0000256" key="5">
    <source>
        <dbReference type="PROSITE-ProRule" id="PRU00708"/>
    </source>
</evidence>
<protein>
    <submittedName>
        <fullName evidence="7">Uncharacterized protein</fullName>
    </submittedName>
</protein>
<dbReference type="PROSITE" id="PS51375">
    <property type="entry name" value="PPR"/>
    <property type="match status" value="1"/>
</dbReference>
<comment type="similarity">
    <text evidence="1">Belongs to the CCM1 family.</text>
</comment>
<proteinExistence type="inferred from homology"/>
<keyword evidence="2" id="KW-0677">Repeat</keyword>
<feature type="compositionally biased region" description="Basic residues" evidence="6">
    <location>
        <begin position="648"/>
        <end position="660"/>
    </location>
</feature>
<dbReference type="AlphaFoldDB" id="A0AAE8STI4"/>
<organism evidence="7 8">
    <name type="scientific">Cephalotrichum gorgonifer</name>
    <dbReference type="NCBI Taxonomy" id="2041049"/>
    <lineage>
        <taxon>Eukaryota</taxon>
        <taxon>Fungi</taxon>
        <taxon>Dikarya</taxon>
        <taxon>Ascomycota</taxon>
        <taxon>Pezizomycotina</taxon>
        <taxon>Sordariomycetes</taxon>
        <taxon>Hypocreomycetidae</taxon>
        <taxon>Microascales</taxon>
        <taxon>Microascaceae</taxon>
        <taxon>Cephalotrichum</taxon>
    </lineage>
</organism>
<evidence type="ECO:0000256" key="3">
    <source>
        <dbReference type="ARBA" id="ARBA00044493"/>
    </source>
</evidence>
<feature type="region of interest" description="Disordered" evidence="6">
    <location>
        <begin position="544"/>
        <end position="565"/>
    </location>
</feature>
<feature type="repeat" description="PPR" evidence="5">
    <location>
        <begin position="125"/>
        <end position="159"/>
    </location>
</feature>
<dbReference type="PANTHER" id="PTHR47447:SF17">
    <property type="entry name" value="OS12G0638900 PROTEIN"/>
    <property type="match status" value="1"/>
</dbReference>
<sequence length="685" mass="75749">MLSRQHCIRQVRRANVGLSTYPACICALTPSPPYRLERRSLGTNAPRTIIGSAAVVNVGNVPTIIPVRDPLRTVDRDLTKRLTKEYNLYLQNPWKLAQSVKVRLGRDLYEEAVSLVRIASKDGDTVVSWNLLVEYLFQKQRLQAAIKLFNEMKKRGQLPNAQTYTTIFKGCARSQHPKTAVSEAVRIYMTMLSSPRLPPNIIHVNAVLEACARALDIESMMSVAETIDDRARKADAVTYATLMHGLRASIDAEAAQLPHGDRSGSTPESHTENIDKVIEQAKRIWQEVIRKWKNGSLVLDESLVFAMGRILLLGGKANTNAIFELLRQTMWIPNLFEKAAPERGEPGGDPASEALAIADKKPHLIPKPTTKTLSLVLAALQGSRLSNISLQYWRLLTNEYKVTPDSNNWHSILYVLRRNHSSSQALAILNAMPPSFMTAKTFKIVFSTCLSDNVNPQVLQNATAVLEKMKATLPEPDLECLRIYLDVATTSHHQFRLWKKKGKDPVALDVAFAEQIVGALDNIWKPGAFPACRNELVAKLEAAAREGSGGEAPPRHGGPRGRGAPRDLAAEAKAYASEVVALMRKVVAAWDRVITERLLPEDRLARLRPRRDVVNGFVSSYFSALRESGGGVPPEAELDAEDAEGRAGRGKGKFPRRGRAKFSGGEEKVLIRNLLAVAKNFSPQA</sequence>
<dbReference type="EMBL" id="ONZQ02000004">
    <property type="protein sequence ID" value="SPO00553.1"/>
    <property type="molecule type" value="Genomic_DNA"/>
</dbReference>
<feature type="region of interest" description="Disordered" evidence="6">
    <location>
        <begin position="629"/>
        <end position="660"/>
    </location>
</feature>
<dbReference type="InterPro" id="IPR011990">
    <property type="entry name" value="TPR-like_helical_dom_sf"/>
</dbReference>
<evidence type="ECO:0000256" key="4">
    <source>
        <dbReference type="ARBA" id="ARBA00044511"/>
    </source>
</evidence>
<dbReference type="NCBIfam" id="TIGR00756">
    <property type="entry name" value="PPR"/>
    <property type="match status" value="1"/>
</dbReference>
<dbReference type="PANTHER" id="PTHR47447">
    <property type="entry name" value="OS03G0856100 PROTEIN"/>
    <property type="match status" value="1"/>
</dbReference>
<evidence type="ECO:0000256" key="2">
    <source>
        <dbReference type="ARBA" id="ARBA00022737"/>
    </source>
</evidence>
<gene>
    <name evidence="7" type="ORF">DNG_03301</name>
</gene>
<keyword evidence="8" id="KW-1185">Reference proteome</keyword>
<dbReference type="Gene3D" id="1.25.40.10">
    <property type="entry name" value="Tetratricopeptide repeat domain"/>
    <property type="match status" value="1"/>
</dbReference>
<evidence type="ECO:0000313" key="7">
    <source>
        <dbReference type="EMBL" id="SPO00553.1"/>
    </source>
</evidence>
<evidence type="ECO:0000256" key="6">
    <source>
        <dbReference type="SAM" id="MobiDB-lite"/>
    </source>
</evidence>
<evidence type="ECO:0000313" key="8">
    <source>
        <dbReference type="Proteomes" id="UP001187682"/>
    </source>
</evidence>
<dbReference type="Pfam" id="PF13041">
    <property type="entry name" value="PPR_2"/>
    <property type="match status" value="1"/>
</dbReference>
<comment type="subunit">
    <text evidence="4">Binds to mitochondrial small subunit 15S rRNA.</text>
</comment>
<accession>A0AAE8STI4</accession>
<dbReference type="InterPro" id="IPR002885">
    <property type="entry name" value="PPR_rpt"/>
</dbReference>